<sequence length="88" mass="10391">MKKHTTSSNTSYATHTTSSTTSHAKNVTSITYDKPHKYLGQTANNHRRRDLEEHRTSAHKDLEDLFAEEMKRQNERDEEEKQNRDLFE</sequence>
<evidence type="ECO:0000313" key="2">
    <source>
        <dbReference type="EMBL" id="GFO43325.1"/>
    </source>
</evidence>
<protein>
    <submittedName>
        <fullName evidence="2">Uncharacterized protein</fullName>
    </submittedName>
</protein>
<feature type="compositionally biased region" description="Low complexity" evidence="1">
    <location>
        <begin position="1"/>
        <end position="23"/>
    </location>
</feature>
<reference evidence="2 3" key="1">
    <citation type="journal article" date="2021" name="Elife">
        <title>Chloroplast acquisition without the gene transfer in kleptoplastic sea slugs, Plakobranchus ocellatus.</title>
        <authorList>
            <person name="Maeda T."/>
            <person name="Takahashi S."/>
            <person name="Yoshida T."/>
            <person name="Shimamura S."/>
            <person name="Takaki Y."/>
            <person name="Nagai Y."/>
            <person name="Toyoda A."/>
            <person name="Suzuki Y."/>
            <person name="Arimoto A."/>
            <person name="Ishii H."/>
            <person name="Satoh N."/>
            <person name="Nishiyama T."/>
            <person name="Hasebe M."/>
            <person name="Maruyama T."/>
            <person name="Minagawa J."/>
            <person name="Obokata J."/>
            <person name="Shigenobu S."/>
        </authorList>
    </citation>
    <scope>NUCLEOTIDE SEQUENCE [LARGE SCALE GENOMIC DNA]</scope>
</reference>
<dbReference type="AlphaFoldDB" id="A0AAV4DH85"/>
<dbReference type="Proteomes" id="UP000735302">
    <property type="component" value="Unassembled WGS sequence"/>
</dbReference>
<keyword evidence="3" id="KW-1185">Reference proteome</keyword>
<proteinExistence type="predicted"/>
<dbReference type="EMBL" id="BLXT01007882">
    <property type="protein sequence ID" value="GFO43325.1"/>
    <property type="molecule type" value="Genomic_DNA"/>
</dbReference>
<evidence type="ECO:0000313" key="3">
    <source>
        <dbReference type="Proteomes" id="UP000735302"/>
    </source>
</evidence>
<organism evidence="2 3">
    <name type="scientific">Plakobranchus ocellatus</name>
    <dbReference type="NCBI Taxonomy" id="259542"/>
    <lineage>
        <taxon>Eukaryota</taxon>
        <taxon>Metazoa</taxon>
        <taxon>Spiralia</taxon>
        <taxon>Lophotrochozoa</taxon>
        <taxon>Mollusca</taxon>
        <taxon>Gastropoda</taxon>
        <taxon>Heterobranchia</taxon>
        <taxon>Euthyneura</taxon>
        <taxon>Panpulmonata</taxon>
        <taxon>Sacoglossa</taxon>
        <taxon>Placobranchoidea</taxon>
        <taxon>Plakobranchidae</taxon>
        <taxon>Plakobranchus</taxon>
    </lineage>
</organism>
<gene>
    <name evidence="2" type="ORF">PoB_006983000</name>
</gene>
<feature type="compositionally biased region" description="Basic and acidic residues" evidence="1">
    <location>
        <begin position="49"/>
        <end position="88"/>
    </location>
</feature>
<name>A0AAV4DH85_9GAST</name>
<accession>A0AAV4DH85</accession>
<feature type="region of interest" description="Disordered" evidence="1">
    <location>
        <begin position="1"/>
        <end position="88"/>
    </location>
</feature>
<comment type="caution">
    <text evidence="2">The sequence shown here is derived from an EMBL/GenBank/DDBJ whole genome shotgun (WGS) entry which is preliminary data.</text>
</comment>
<evidence type="ECO:0000256" key="1">
    <source>
        <dbReference type="SAM" id="MobiDB-lite"/>
    </source>
</evidence>